<sequence>MRHISMLSDEQILGRDQEFHFRARAKRLIDKWSALATPKVIASLPASDPMHKTDEGPRAPTPPLPTALTVSNPVGSASTEGVYPTPTSVFTSTELGLPAEHELAIKKLLSATPSRRTEVLHCEPGVSSSGLTISSPPSPQGSTDQVAGAIFSSEDFLDLPLEMSGSHADLPGDFGDDEVLDELFDTRPNAMSSISVEEDDAWVLVDMVMESVRLA</sequence>
<reference evidence="1" key="1">
    <citation type="submission" date="2021-02" db="EMBL/GenBank/DDBJ databases">
        <authorList>
            <consortium name="DOE Joint Genome Institute"/>
            <person name="Ahrendt S."/>
            <person name="Looney B.P."/>
            <person name="Miyauchi S."/>
            <person name="Morin E."/>
            <person name="Drula E."/>
            <person name="Courty P.E."/>
            <person name="Chicoki N."/>
            <person name="Fauchery L."/>
            <person name="Kohler A."/>
            <person name="Kuo A."/>
            <person name="Labutti K."/>
            <person name="Pangilinan J."/>
            <person name="Lipzen A."/>
            <person name="Riley R."/>
            <person name="Andreopoulos W."/>
            <person name="He G."/>
            <person name="Johnson J."/>
            <person name="Barry K.W."/>
            <person name="Grigoriev I.V."/>
            <person name="Nagy L."/>
            <person name="Hibbett D."/>
            <person name="Henrissat B."/>
            <person name="Matheny P.B."/>
            <person name="Labbe J."/>
            <person name="Martin F."/>
        </authorList>
    </citation>
    <scope>NUCLEOTIDE SEQUENCE</scope>
    <source>
        <strain evidence="1">EC-137</strain>
    </source>
</reference>
<evidence type="ECO:0000313" key="1">
    <source>
        <dbReference type="EMBL" id="KAI0032981.1"/>
    </source>
</evidence>
<protein>
    <submittedName>
        <fullName evidence="1">Uncharacterized protein</fullName>
    </submittedName>
</protein>
<comment type="caution">
    <text evidence="1">The sequence shown here is derived from an EMBL/GenBank/DDBJ whole genome shotgun (WGS) entry which is preliminary data.</text>
</comment>
<organism evidence="1 2">
    <name type="scientific">Vararia minispora EC-137</name>
    <dbReference type="NCBI Taxonomy" id="1314806"/>
    <lineage>
        <taxon>Eukaryota</taxon>
        <taxon>Fungi</taxon>
        <taxon>Dikarya</taxon>
        <taxon>Basidiomycota</taxon>
        <taxon>Agaricomycotina</taxon>
        <taxon>Agaricomycetes</taxon>
        <taxon>Russulales</taxon>
        <taxon>Lachnocladiaceae</taxon>
        <taxon>Vararia</taxon>
    </lineage>
</organism>
<keyword evidence="2" id="KW-1185">Reference proteome</keyword>
<evidence type="ECO:0000313" key="2">
    <source>
        <dbReference type="Proteomes" id="UP000814128"/>
    </source>
</evidence>
<gene>
    <name evidence="1" type="ORF">K488DRAFT_70224</name>
</gene>
<dbReference type="Proteomes" id="UP000814128">
    <property type="component" value="Unassembled WGS sequence"/>
</dbReference>
<reference evidence="1" key="2">
    <citation type="journal article" date="2022" name="New Phytol.">
        <title>Evolutionary transition to the ectomycorrhizal habit in the genomes of a hyperdiverse lineage of mushroom-forming fungi.</title>
        <authorList>
            <person name="Looney B."/>
            <person name="Miyauchi S."/>
            <person name="Morin E."/>
            <person name="Drula E."/>
            <person name="Courty P.E."/>
            <person name="Kohler A."/>
            <person name="Kuo A."/>
            <person name="LaButti K."/>
            <person name="Pangilinan J."/>
            <person name="Lipzen A."/>
            <person name="Riley R."/>
            <person name="Andreopoulos W."/>
            <person name="He G."/>
            <person name="Johnson J."/>
            <person name="Nolan M."/>
            <person name="Tritt A."/>
            <person name="Barry K.W."/>
            <person name="Grigoriev I.V."/>
            <person name="Nagy L.G."/>
            <person name="Hibbett D."/>
            <person name="Henrissat B."/>
            <person name="Matheny P.B."/>
            <person name="Labbe J."/>
            <person name="Martin F.M."/>
        </authorList>
    </citation>
    <scope>NUCLEOTIDE SEQUENCE</scope>
    <source>
        <strain evidence="1">EC-137</strain>
    </source>
</reference>
<accession>A0ACB8QMC5</accession>
<name>A0ACB8QMC5_9AGAM</name>
<dbReference type="EMBL" id="MU273531">
    <property type="protein sequence ID" value="KAI0032981.1"/>
    <property type="molecule type" value="Genomic_DNA"/>
</dbReference>
<proteinExistence type="predicted"/>